<evidence type="ECO:0000313" key="2">
    <source>
        <dbReference type="Proteomes" id="UP001291623"/>
    </source>
</evidence>
<dbReference type="EMBL" id="JAVYJV010000013">
    <property type="protein sequence ID" value="KAK4356511.1"/>
    <property type="molecule type" value="Genomic_DNA"/>
</dbReference>
<proteinExistence type="predicted"/>
<reference evidence="1" key="1">
    <citation type="submission" date="2023-12" db="EMBL/GenBank/DDBJ databases">
        <title>Genome assembly of Anisodus tanguticus.</title>
        <authorList>
            <person name="Wang Y.-J."/>
        </authorList>
    </citation>
    <scope>NUCLEOTIDE SEQUENCE</scope>
    <source>
        <strain evidence="1">KB-2021</strain>
        <tissue evidence="1">Leaf</tissue>
    </source>
</reference>
<keyword evidence="2" id="KW-1185">Reference proteome</keyword>
<name>A0AAE1RT15_9SOLA</name>
<sequence length="71" mass="7931">MVMLKACNIEKIEINRKEENNSGKRELAFVLLATAGCKFICKNFPDRGGAEARDTESKEEPGSYLCHNAHC</sequence>
<dbReference type="Proteomes" id="UP001291623">
    <property type="component" value="Unassembled WGS sequence"/>
</dbReference>
<gene>
    <name evidence="1" type="ORF">RND71_025482</name>
</gene>
<accession>A0AAE1RT15</accession>
<dbReference type="AlphaFoldDB" id="A0AAE1RT15"/>
<evidence type="ECO:0000313" key="1">
    <source>
        <dbReference type="EMBL" id="KAK4356511.1"/>
    </source>
</evidence>
<comment type="caution">
    <text evidence="1">The sequence shown here is derived from an EMBL/GenBank/DDBJ whole genome shotgun (WGS) entry which is preliminary data.</text>
</comment>
<protein>
    <submittedName>
        <fullName evidence="1">Uncharacterized protein</fullName>
    </submittedName>
</protein>
<organism evidence="1 2">
    <name type="scientific">Anisodus tanguticus</name>
    <dbReference type="NCBI Taxonomy" id="243964"/>
    <lineage>
        <taxon>Eukaryota</taxon>
        <taxon>Viridiplantae</taxon>
        <taxon>Streptophyta</taxon>
        <taxon>Embryophyta</taxon>
        <taxon>Tracheophyta</taxon>
        <taxon>Spermatophyta</taxon>
        <taxon>Magnoliopsida</taxon>
        <taxon>eudicotyledons</taxon>
        <taxon>Gunneridae</taxon>
        <taxon>Pentapetalae</taxon>
        <taxon>asterids</taxon>
        <taxon>lamiids</taxon>
        <taxon>Solanales</taxon>
        <taxon>Solanaceae</taxon>
        <taxon>Solanoideae</taxon>
        <taxon>Hyoscyameae</taxon>
        <taxon>Anisodus</taxon>
    </lineage>
</organism>